<evidence type="ECO:0000259" key="1">
    <source>
        <dbReference type="SMART" id="SM00382"/>
    </source>
</evidence>
<dbReference type="EMBL" id="BAAAQM010000030">
    <property type="protein sequence ID" value="GAA1982604.1"/>
    <property type="molecule type" value="Genomic_DNA"/>
</dbReference>
<accession>A0ABP5DLS9</accession>
<dbReference type="InterPro" id="IPR054567">
    <property type="entry name" value="NNH7"/>
</dbReference>
<dbReference type="PANTHER" id="PTHR46312:SF2">
    <property type="entry name" value="NUCLEOTIDE-BINDING OLIGOMERIZATION DOMAIN-CONTAINING PROTEIN 2-LIKE"/>
    <property type="match status" value="1"/>
</dbReference>
<feature type="domain" description="AAA+ ATPase" evidence="1">
    <location>
        <begin position="344"/>
        <end position="488"/>
    </location>
</feature>
<dbReference type="PANTHER" id="PTHR46312">
    <property type="entry name" value="NACHT DOMAIN-CONTAINING PROTEIN"/>
    <property type="match status" value="1"/>
</dbReference>
<keyword evidence="3" id="KW-1185">Reference proteome</keyword>
<protein>
    <recommendedName>
        <fullName evidence="1">AAA+ ATPase domain-containing protein</fullName>
    </recommendedName>
</protein>
<sequence>MSREPALTFEGALRILGRKEHKWLDRLNVLLGGAILTAGALTPGIAPAAVLGWIEPKNDAVKLLRKALDALPDRLRGTAGLERRELIIAAHSTIVVAAYFETVQELLGDATYRSFELTDEEKRLLVAKTTQKLYLSDIPAPSAASGVYETLDWLPRWYADLTVHVERFLHGLSRGEGVTLGNLPLHTVARYESHFLKLAATVPEFRVWAELTEHAATRSKLDAAQGETRDLFTGQAEALARVESILTRMNPAAASLATADKCAAVAAANRAALDEMIIPEAAARDYGRHLVFPKVRQIFVNPRYRFGLAAESVCLTSDSWWRDQPIEDNLDLRLIAHITSAQSASLPLLVLGHPGAGKSMLTRVLAARLPQSAYTVVRVPLRHVGAHSPVFRQIQDALDRITNSRVEWSELVDQSVDKVRIVILDGLDELLHQAQSGLYGYLREVQEFQRNELNQGRPVVVIVTSRTMVADRVDVPELTPVIKLEEFDDGQIDRWLDAWNEANAPGISAGTTRALEREIAREQRDLTAQPLLLMMMAIYVADPKVPVIDEKISTADLYERLLTHFAEREAAKSPTALPQEEIRRNVEYQLRHLSIAALGMFNRGRQDISAEELGTDLTALEKVTGNAADAGHEVLGKFFFIYVAEARFQKPDAPDRRYEFLHATFGEYLVARLVVDELAEVARAAFSSRHGMREPEDDLLFALLSSEALSTRLPTLTFAEARCAQLDEDREQIVKMLNTLLAGHRDRHGSDKYKDYRPKPVDRVRELAAYTANLVLLRHAFDPQWQVPLRELFPDAADPERPWRAMLSLWRAGLNDEAWNGLIDVLRYDDGHLRLTENSSPTPARVNAYFAARLGGDRHLVDALRYGYAFTDNWLFGALNDGWMEANGPWLAASLANRHLGVNMLVNEPPEDADINDVASFRAELAMLLKTRATHMSIGQVKEITTLLVDDDQPDSVALACAVMAYPDLLAQVPGLDDPELFATPQAELLLRAFLPPRVAEPEPLERLRRDVRRRSSLDQIPGSVLAAVREIVFAYRWPDLLPDLEFPSLADDDQDP</sequence>
<evidence type="ECO:0000313" key="3">
    <source>
        <dbReference type="Proteomes" id="UP001499854"/>
    </source>
</evidence>
<organism evidence="2 3">
    <name type="scientific">Catenulispora subtropica</name>
    <dbReference type="NCBI Taxonomy" id="450798"/>
    <lineage>
        <taxon>Bacteria</taxon>
        <taxon>Bacillati</taxon>
        <taxon>Actinomycetota</taxon>
        <taxon>Actinomycetes</taxon>
        <taxon>Catenulisporales</taxon>
        <taxon>Catenulisporaceae</taxon>
        <taxon>Catenulispora</taxon>
    </lineage>
</organism>
<name>A0ABP5DLS9_9ACTN</name>
<dbReference type="InterPro" id="IPR003593">
    <property type="entry name" value="AAA+_ATPase"/>
</dbReference>
<dbReference type="Pfam" id="PF22738">
    <property type="entry name" value="NNH7"/>
    <property type="match status" value="1"/>
</dbReference>
<dbReference type="Gene3D" id="3.40.50.300">
    <property type="entry name" value="P-loop containing nucleotide triphosphate hydrolases"/>
    <property type="match status" value="1"/>
</dbReference>
<reference evidence="3" key="1">
    <citation type="journal article" date="2019" name="Int. J. Syst. Evol. Microbiol.">
        <title>The Global Catalogue of Microorganisms (GCM) 10K type strain sequencing project: providing services to taxonomists for standard genome sequencing and annotation.</title>
        <authorList>
            <consortium name="The Broad Institute Genomics Platform"/>
            <consortium name="The Broad Institute Genome Sequencing Center for Infectious Disease"/>
            <person name="Wu L."/>
            <person name="Ma J."/>
        </authorList>
    </citation>
    <scope>NUCLEOTIDE SEQUENCE [LARGE SCALE GENOMIC DNA]</scope>
    <source>
        <strain evidence="3">JCM 16013</strain>
    </source>
</reference>
<comment type="caution">
    <text evidence="2">The sequence shown here is derived from an EMBL/GenBank/DDBJ whole genome shotgun (WGS) entry which is preliminary data.</text>
</comment>
<proteinExistence type="predicted"/>
<dbReference type="SMART" id="SM00382">
    <property type="entry name" value="AAA"/>
    <property type="match status" value="1"/>
</dbReference>
<dbReference type="InterPro" id="IPR027417">
    <property type="entry name" value="P-loop_NTPase"/>
</dbReference>
<gene>
    <name evidence="2" type="ORF">GCM10009838_50100</name>
</gene>
<evidence type="ECO:0000313" key="2">
    <source>
        <dbReference type="EMBL" id="GAA1982604.1"/>
    </source>
</evidence>
<dbReference type="SUPFAM" id="SSF52540">
    <property type="entry name" value="P-loop containing nucleoside triphosphate hydrolases"/>
    <property type="match status" value="1"/>
</dbReference>
<dbReference type="Proteomes" id="UP001499854">
    <property type="component" value="Unassembled WGS sequence"/>
</dbReference>
<dbReference type="RefSeq" id="WP_344659550.1">
    <property type="nucleotide sequence ID" value="NZ_BAAAQM010000030.1"/>
</dbReference>